<dbReference type="Proteomes" id="UP001432000">
    <property type="component" value="Chromosome"/>
</dbReference>
<evidence type="ECO:0000313" key="3">
    <source>
        <dbReference type="Proteomes" id="UP001432000"/>
    </source>
</evidence>
<accession>A0ABZ2PNS4</accession>
<dbReference type="InterPro" id="IPR001387">
    <property type="entry name" value="Cro/C1-type_HTH"/>
</dbReference>
<dbReference type="InterPro" id="IPR010982">
    <property type="entry name" value="Lambda_DNA-bd_dom_sf"/>
</dbReference>
<evidence type="ECO:0000259" key="1">
    <source>
        <dbReference type="PROSITE" id="PS50943"/>
    </source>
</evidence>
<dbReference type="SMART" id="SM00530">
    <property type="entry name" value="HTH_XRE"/>
    <property type="match status" value="1"/>
</dbReference>
<dbReference type="PANTHER" id="PTHR35010:SF2">
    <property type="entry name" value="BLL4672 PROTEIN"/>
    <property type="match status" value="1"/>
</dbReference>
<dbReference type="Gene3D" id="3.30.450.180">
    <property type="match status" value="1"/>
</dbReference>
<dbReference type="CDD" id="cd00093">
    <property type="entry name" value="HTH_XRE"/>
    <property type="match status" value="1"/>
</dbReference>
<dbReference type="RefSeq" id="WP_338890944.1">
    <property type="nucleotide sequence ID" value="NZ_CP147846.1"/>
</dbReference>
<dbReference type="PROSITE" id="PS50943">
    <property type="entry name" value="HTH_CROC1"/>
    <property type="match status" value="1"/>
</dbReference>
<dbReference type="InterPro" id="IPR041413">
    <property type="entry name" value="MLTR_LBD"/>
</dbReference>
<organism evidence="2 3">
    <name type="scientific">Rhodococcus sovatensis</name>
    <dbReference type="NCBI Taxonomy" id="1805840"/>
    <lineage>
        <taxon>Bacteria</taxon>
        <taxon>Bacillati</taxon>
        <taxon>Actinomycetota</taxon>
        <taxon>Actinomycetes</taxon>
        <taxon>Mycobacteriales</taxon>
        <taxon>Nocardiaceae</taxon>
        <taxon>Rhodococcus</taxon>
    </lineage>
</organism>
<sequence length="273" mass="30036">MTGSALGEYLRTARSRVQPEDAGLTTFGPRRVAGLRREEVAVLAGMNSDYYARLEQGRENRPSPQILDALCDALQLDEHARDHLYTLAGVVPSTRRLPVDVVDPSLRQLLDGYHDTPAFVLNPALDILVVNDLCRALFSPFSAADNLAYMTFLDPAGSSFYGNWTRSAENVVASLRHATGSNAGYPRLNEVIDALLVASAGFSDLWRRPDVREKSKDSKQLVHPDVGELNLIYHTFDVRGSRGQQLVVYSAPPGSSALERLTLLGTLHARYSQ</sequence>
<dbReference type="PANTHER" id="PTHR35010">
    <property type="entry name" value="BLL4672 PROTEIN-RELATED"/>
    <property type="match status" value="1"/>
</dbReference>
<protein>
    <submittedName>
        <fullName evidence="2">Helix-turn-helix transcriptional regulator</fullName>
    </submittedName>
</protein>
<dbReference type="SUPFAM" id="SSF47413">
    <property type="entry name" value="lambda repressor-like DNA-binding domains"/>
    <property type="match status" value="1"/>
</dbReference>
<gene>
    <name evidence="2" type="ORF">WDS16_04910</name>
</gene>
<feature type="domain" description="HTH cro/C1-type" evidence="1">
    <location>
        <begin position="30"/>
        <end position="81"/>
    </location>
</feature>
<dbReference type="EMBL" id="CP147846">
    <property type="protein sequence ID" value="WXG69890.1"/>
    <property type="molecule type" value="Genomic_DNA"/>
</dbReference>
<proteinExistence type="predicted"/>
<reference evidence="2 3" key="1">
    <citation type="submission" date="2024-03" db="EMBL/GenBank/DDBJ databases">
        <title>Natural products discovery in diverse microorganisms through a two-stage MS feature dereplication strategy.</title>
        <authorList>
            <person name="Zhang R."/>
        </authorList>
    </citation>
    <scope>NUCLEOTIDE SEQUENCE [LARGE SCALE GENOMIC DNA]</scope>
    <source>
        <strain evidence="2 3">18930</strain>
    </source>
</reference>
<dbReference type="Pfam" id="PF17765">
    <property type="entry name" value="MLTR_LBD"/>
    <property type="match status" value="1"/>
</dbReference>
<keyword evidence="3" id="KW-1185">Reference proteome</keyword>
<dbReference type="Gene3D" id="1.10.260.40">
    <property type="entry name" value="lambda repressor-like DNA-binding domains"/>
    <property type="match status" value="1"/>
</dbReference>
<name>A0ABZ2PNS4_9NOCA</name>
<dbReference type="Pfam" id="PF13560">
    <property type="entry name" value="HTH_31"/>
    <property type="match status" value="1"/>
</dbReference>
<evidence type="ECO:0000313" key="2">
    <source>
        <dbReference type="EMBL" id="WXG69890.1"/>
    </source>
</evidence>